<accession>A0A0J0XLW8</accession>
<comment type="similarity">
    <text evidence="1">Belongs to the TFIIE alpha subunit family.</text>
</comment>
<dbReference type="InterPro" id="IPR039997">
    <property type="entry name" value="TFE"/>
</dbReference>
<dbReference type="SMART" id="SM00531">
    <property type="entry name" value="TFIIE"/>
    <property type="match status" value="1"/>
</dbReference>
<dbReference type="Gene3D" id="3.30.40.10">
    <property type="entry name" value="Zinc/RING finger domain, C3HC4 (zinc finger)"/>
    <property type="match status" value="1"/>
</dbReference>
<protein>
    <recommendedName>
        <fullName evidence="2">HTH TFE/IIEalpha-type domain-containing protein</fullName>
    </recommendedName>
</protein>
<dbReference type="InterPro" id="IPR017919">
    <property type="entry name" value="TFIIE/TFIIEa_HTH"/>
</dbReference>
<evidence type="ECO:0000256" key="1">
    <source>
        <dbReference type="ARBA" id="ARBA00008947"/>
    </source>
</evidence>
<dbReference type="OrthoDB" id="361102at2759"/>
<organism evidence="3 4">
    <name type="scientific">Cutaneotrichosporon oleaginosum</name>
    <dbReference type="NCBI Taxonomy" id="879819"/>
    <lineage>
        <taxon>Eukaryota</taxon>
        <taxon>Fungi</taxon>
        <taxon>Dikarya</taxon>
        <taxon>Basidiomycota</taxon>
        <taxon>Agaricomycotina</taxon>
        <taxon>Tremellomycetes</taxon>
        <taxon>Trichosporonales</taxon>
        <taxon>Trichosporonaceae</taxon>
        <taxon>Cutaneotrichosporon</taxon>
    </lineage>
</organism>
<sequence>MADLTQDEIARRCQDLVFKVGYSFYDEPYRILLWILVEESVITEKKLSEILGVGVNDVRKYIGMLYTHRLVKRYVNKEKAALNSFQQRAIANGGTVAGVPPGMMSRTRDVIYWYLDYREFSDVVKYRIAMMRKAIDAKMTSEVGKRGYLCPLCHKVYDPLDLAHLFDSRANAFLCEADGAELIEDDPAMHGDENASQDRMQRFNVATAPIRDALKSIEGARLPTVNILAWIAQNVASDAAPTEAEGAEIRRVDVVFGVDNAPKEEKKKAHEALAIWHTQSTVTGEMTAEGNKEAAAQAKAAAAAEAAAGPREDGPKVDDLSAYYDRMDEEEAMLDDTIDTTESTPAPDTSAVATPSGAADVMIMVAGKPMKISDVTEADEELMTPDEYEAYFEATSTQV</sequence>
<dbReference type="AlphaFoldDB" id="A0A0J0XLW8"/>
<dbReference type="GO" id="GO:0005673">
    <property type="term" value="C:transcription factor TFIIE complex"/>
    <property type="evidence" value="ECO:0007669"/>
    <property type="project" value="TreeGrafter"/>
</dbReference>
<gene>
    <name evidence="3" type="ORF">CC85DRAFT_285829</name>
</gene>
<dbReference type="EMBL" id="KQ087209">
    <property type="protein sequence ID" value="KLT42063.1"/>
    <property type="molecule type" value="Genomic_DNA"/>
</dbReference>
<evidence type="ECO:0000313" key="3">
    <source>
        <dbReference type="EMBL" id="KLT42063.1"/>
    </source>
</evidence>
<dbReference type="InterPro" id="IPR013083">
    <property type="entry name" value="Znf_RING/FYVE/PHD"/>
</dbReference>
<dbReference type="SUPFAM" id="SSF46785">
    <property type="entry name" value="Winged helix' DNA-binding domain"/>
    <property type="match status" value="1"/>
</dbReference>
<dbReference type="InterPro" id="IPR036390">
    <property type="entry name" value="WH_DNA-bd_sf"/>
</dbReference>
<dbReference type="PANTHER" id="PTHR13097">
    <property type="entry name" value="TRANSCRIPTION INITIATION FACTOR IIE, ALPHA SUBUNIT"/>
    <property type="match status" value="1"/>
</dbReference>
<dbReference type="PROSITE" id="PS51344">
    <property type="entry name" value="HTH_TFE_IIE"/>
    <property type="match status" value="1"/>
</dbReference>
<dbReference type="GeneID" id="28983874"/>
<dbReference type="STRING" id="879819.A0A0J0XLW8"/>
<dbReference type="GO" id="GO:0006367">
    <property type="term" value="P:transcription initiation at RNA polymerase II promoter"/>
    <property type="evidence" value="ECO:0007669"/>
    <property type="project" value="InterPro"/>
</dbReference>
<name>A0A0J0XLW8_9TREE</name>
<dbReference type="PANTHER" id="PTHR13097:SF7">
    <property type="entry name" value="GENERAL TRANSCRIPTION FACTOR IIE SUBUNIT 1"/>
    <property type="match status" value="1"/>
</dbReference>
<evidence type="ECO:0000313" key="4">
    <source>
        <dbReference type="Proteomes" id="UP000053611"/>
    </source>
</evidence>
<dbReference type="InterPro" id="IPR002853">
    <property type="entry name" value="TFIIE_asu"/>
</dbReference>
<proteinExistence type="inferred from homology"/>
<dbReference type="RefSeq" id="XP_018278554.1">
    <property type="nucleotide sequence ID" value="XM_018423271.1"/>
</dbReference>
<keyword evidence="4" id="KW-1185">Reference proteome</keyword>
<reference evidence="3 4" key="1">
    <citation type="submission" date="2015-03" db="EMBL/GenBank/DDBJ databases">
        <title>Genomics and transcriptomics of the oil-accumulating basidiomycete yeast T. oleaginosus allow insights into substrate utilization and the diverse evolutionary trajectories of mating systems in fungi.</title>
        <authorList>
            <consortium name="DOE Joint Genome Institute"/>
            <person name="Kourist R."/>
            <person name="Kracht O."/>
            <person name="Bracharz F."/>
            <person name="Lipzen A."/>
            <person name="Nolan M."/>
            <person name="Ohm R."/>
            <person name="Grigoriev I."/>
            <person name="Sun S."/>
            <person name="Heitman J."/>
            <person name="Bruck T."/>
            <person name="Nowrousian M."/>
        </authorList>
    </citation>
    <scope>NUCLEOTIDE SEQUENCE [LARGE SCALE GENOMIC DNA]</scope>
    <source>
        <strain evidence="3 4">IBC0246</strain>
    </source>
</reference>
<evidence type="ECO:0000259" key="2">
    <source>
        <dbReference type="PROSITE" id="PS51344"/>
    </source>
</evidence>
<dbReference type="Proteomes" id="UP000053611">
    <property type="component" value="Unassembled WGS sequence"/>
</dbReference>
<dbReference type="SUPFAM" id="SSF57783">
    <property type="entry name" value="Zinc beta-ribbon"/>
    <property type="match status" value="1"/>
</dbReference>
<feature type="domain" description="HTH TFE/IIEalpha-type" evidence="2">
    <location>
        <begin position="13"/>
        <end position="121"/>
    </location>
</feature>